<evidence type="ECO:0000256" key="1">
    <source>
        <dbReference type="ARBA" id="ARBA00004477"/>
    </source>
</evidence>
<dbReference type="GO" id="GO:0005789">
    <property type="term" value="C:endoplasmic reticulum membrane"/>
    <property type="evidence" value="ECO:0007669"/>
    <property type="project" value="UniProtKB-SubCell"/>
</dbReference>
<evidence type="ECO:0000313" key="12">
    <source>
        <dbReference type="Proteomes" id="UP000268014"/>
    </source>
</evidence>
<keyword evidence="5 9" id="KW-0812">Transmembrane</keyword>
<name>A0A0N4XB56_HAEPC</name>
<dbReference type="Gene3D" id="3.30.780.10">
    <property type="entry name" value="SUI1-like domain"/>
    <property type="match status" value="2"/>
</dbReference>
<dbReference type="OrthoDB" id="10248435at2759"/>
<evidence type="ECO:0000256" key="5">
    <source>
        <dbReference type="ARBA" id="ARBA00022692"/>
    </source>
</evidence>
<dbReference type="InterPro" id="IPR001950">
    <property type="entry name" value="SUI1"/>
</dbReference>
<keyword evidence="8 9" id="KW-0472">Membrane</keyword>
<accession>A0A0N4XB56</accession>
<dbReference type="InterPro" id="IPR005874">
    <property type="entry name" value="SUI1_euk"/>
</dbReference>
<sequence length="584" mass="67215">MANITNLNKPKDAFEQLEDEHGARQGFCHIRIQQRTGRKTITTVQGVGTEYDLKRIVRFLKKSWFVPDEVYQSSEVAHRAVYGTGHLSWEWKYGLRSPLHPAIFAIIFKLLQKFGFDSQNVIVNAPRIFHAVLFSLGDISFYKLSRRLLLTKDASFFAFLAYLSSWFVIYCAPRTLSNSLETSLTLIGLLWYPFENKHLRDVVWPYVFIGTLTIIMRPTAALIWVVFGLYHLWRHPRPIRLLLCTVIPAAVPLLLLSAAFDSLCYGRPTSTLWNFLLFNVLQGGSANFGVHPWFWYLTEGLTSVLTVQLIPIALGLFSPFRPTLLPFMASAFYIVFHSFLPHKEQRFLLPVIPLLCLYAGPFFAFRRSKARHFLLFLMIILNAGLALYCGLRHQVGPYNASDAVLSMSRKGANVSVAALMPCYSIPGQSYFHNEIHSIRMLDCTPDVGVERGSNEADQFHEDPEMWLDRHWDEIRSYSHILMYEKMFMRLVPTMTLLRYAVCDRVFHADFLCSDREDHYIKYSCNGTIVEHPEYGEKYSCNGTIVEHPEYGEVMQLSGDQRQQIKDFLVNVGIVKEENCKVHGF</sequence>
<evidence type="ECO:0000256" key="7">
    <source>
        <dbReference type="ARBA" id="ARBA00022989"/>
    </source>
</evidence>
<dbReference type="PROSITE" id="PS50296">
    <property type="entry name" value="SUI1"/>
    <property type="match status" value="2"/>
</dbReference>
<dbReference type="WBParaSite" id="HPLM_0002160101-mRNA-1">
    <property type="protein sequence ID" value="HPLM_0002160101-mRNA-1"/>
    <property type="gene ID" value="HPLM_0002160101"/>
</dbReference>
<evidence type="ECO:0000313" key="11">
    <source>
        <dbReference type="EMBL" id="VDO90938.1"/>
    </source>
</evidence>
<evidence type="ECO:0000256" key="8">
    <source>
        <dbReference type="ARBA" id="ARBA00023136"/>
    </source>
</evidence>
<keyword evidence="12" id="KW-1185">Reference proteome</keyword>
<dbReference type="EMBL" id="UZAF01023705">
    <property type="protein sequence ID" value="VDO90938.1"/>
    <property type="molecule type" value="Genomic_DNA"/>
</dbReference>
<dbReference type="Pfam" id="PF01253">
    <property type="entry name" value="SUI1"/>
    <property type="match status" value="1"/>
</dbReference>
<evidence type="ECO:0000256" key="2">
    <source>
        <dbReference type="ARBA" id="ARBA00005422"/>
    </source>
</evidence>
<gene>
    <name evidence="11" type="ORF">HPLM_LOCUS21590</name>
</gene>
<dbReference type="OMA" id="HHMVFNN"/>
<feature type="domain" description="SUI1" evidence="10">
    <location>
        <begin position="28"/>
        <end position="62"/>
    </location>
</feature>
<feature type="transmembrane region" description="Helical" evidence="9">
    <location>
        <begin position="206"/>
        <end position="233"/>
    </location>
</feature>
<feature type="transmembrane region" description="Helical" evidence="9">
    <location>
        <begin position="347"/>
        <end position="365"/>
    </location>
</feature>
<dbReference type="GO" id="GO:0006506">
    <property type="term" value="P:GPI anchor biosynthetic process"/>
    <property type="evidence" value="ECO:0007669"/>
    <property type="project" value="TreeGrafter"/>
</dbReference>
<dbReference type="Pfam" id="PF03901">
    <property type="entry name" value="Glyco_transf_22"/>
    <property type="match status" value="1"/>
</dbReference>
<keyword evidence="3 9" id="KW-0328">Glycosyltransferase</keyword>
<dbReference type="GO" id="GO:0003743">
    <property type="term" value="F:translation initiation factor activity"/>
    <property type="evidence" value="ECO:0007669"/>
    <property type="project" value="InterPro"/>
</dbReference>
<feature type="transmembrane region" description="Helical" evidence="9">
    <location>
        <begin position="239"/>
        <end position="260"/>
    </location>
</feature>
<dbReference type="EC" id="2.4.1.-" evidence="9"/>
<reference evidence="13" key="1">
    <citation type="submission" date="2017-02" db="UniProtKB">
        <authorList>
            <consortium name="WormBaseParasite"/>
        </authorList>
    </citation>
    <scope>IDENTIFICATION</scope>
</reference>
<dbReference type="Proteomes" id="UP000268014">
    <property type="component" value="Unassembled WGS sequence"/>
</dbReference>
<evidence type="ECO:0000259" key="10">
    <source>
        <dbReference type="PROSITE" id="PS50296"/>
    </source>
</evidence>
<feature type="domain" description="SUI1" evidence="10">
    <location>
        <begin position="536"/>
        <end position="572"/>
    </location>
</feature>
<proteinExistence type="inferred from homology"/>
<organism evidence="13">
    <name type="scientific">Haemonchus placei</name>
    <name type="common">Barber's pole worm</name>
    <dbReference type="NCBI Taxonomy" id="6290"/>
    <lineage>
        <taxon>Eukaryota</taxon>
        <taxon>Metazoa</taxon>
        <taxon>Ecdysozoa</taxon>
        <taxon>Nematoda</taxon>
        <taxon>Chromadorea</taxon>
        <taxon>Rhabditida</taxon>
        <taxon>Rhabditina</taxon>
        <taxon>Rhabditomorpha</taxon>
        <taxon>Strongyloidea</taxon>
        <taxon>Trichostrongylidae</taxon>
        <taxon>Haemonchus</taxon>
    </lineage>
</organism>
<evidence type="ECO:0000256" key="6">
    <source>
        <dbReference type="ARBA" id="ARBA00022824"/>
    </source>
</evidence>
<comment type="similarity">
    <text evidence="2">Belongs to the SUI1 family.</text>
</comment>
<dbReference type="CDD" id="cd11566">
    <property type="entry name" value="eIF1_SUI1"/>
    <property type="match status" value="1"/>
</dbReference>
<dbReference type="InterPro" id="IPR036877">
    <property type="entry name" value="SUI1_dom_sf"/>
</dbReference>
<feature type="transmembrane region" description="Helical" evidence="9">
    <location>
        <begin position="372"/>
        <end position="391"/>
    </location>
</feature>
<dbReference type="GO" id="GO:0000026">
    <property type="term" value="F:alpha-1,2-mannosyltransferase activity"/>
    <property type="evidence" value="ECO:0007669"/>
    <property type="project" value="TreeGrafter"/>
</dbReference>
<comment type="subcellular location">
    <subcellularLocation>
        <location evidence="1 9">Endoplasmic reticulum membrane</location>
        <topology evidence="1 9">Multi-pass membrane protein</topology>
    </subcellularLocation>
</comment>
<keyword evidence="4" id="KW-0808">Transferase</keyword>
<evidence type="ECO:0000256" key="4">
    <source>
        <dbReference type="ARBA" id="ARBA00022679"/>
    </source>
</evidence>
<keyword evidence="7 9" id="KW-1133">Transmembrane helix</keyword>
<evidence type="ECO:0000256" key="3">
    <source>
        <dbReference type="ARBA" id="ARBA00022676"/>
    </source>
</evidence>
<keyword evidence="6 9" id="KW-0256">Endoplasmic reticulum</keyword>
<dbReference type="PANTHER" id="PTHR22760">
    <property type="entry name" value="GLYCOSYLTRANSFERASE"/>
    <property type="match status" value="1"/>
</dbReference>
<dbReference type="PANTHER" id="PTHR22760:SF4">
    <property type="entry name" value="GPI MANNOSYLTRANSFERASE 3"/>
    <property type="match status" value="1"/>
</dbReference>
<dbReference type="AlphaFoldDB" id="A0A0N4XB56"/>
<evidence type="ECO:0000313" key="13">
    <source>
        <dbReference type="WBParaSite" id="HPLM_0002160101-mRNA-1"/>
    </source>
</evidence>
<protein>
    <recommendedName>
        <fullName evidence="9">Mannosyltransferase</fullName>
        <ecNumber evidence="9">2.4.1.-</ecNumber>
    </recommendedName>
</protein>
<evidence type="ECO:0000256" key="9">
    <source>
        <dbReference type="RuleBase" id="RU363075"/>
    </source>
</evidence>
<feature type="transmembrane region" description="Helical" evidence="9">
    <location>
        <begin position="272"/>
        <end position="294"/>
    </location>
</feature>
<dbReference type="STRING" id="6290.A0A0N4XB56"/>
<dbReference type="SUPFAM" id="SSF55159">
    <property type="entry name" value="eIF1-like"/>
    <property type="match status" value="2"/>
</dbReference>
<dbReference type="InterPro" id="IPR005599">
    <property type="entry name" value="GPI_mannosylTrfase"/>
</dbReference>
<reference evidence="11 12" key="2">
    <citation type="submission" date="2018-11" db="EMBL/GenBank/DDBJ databases">
        <authorList>
            <consortium name="Pathogen Informatics"/>
        </authorList>
    </citation>
    <scope>NUCLEOTIDE SEQUENCE [LARGE SCALE GENOMIC DNA]</scope>
    <source>
        <strain evidence="11 12">MHpl1</strain>
    </source>
</reference>
<comment type="similarity">
    <text evidence="9">Belongs to the glycosyltransferase 22 family.</text>
</comment>
<feature type="transmembrane region" description="Helical" evidence="9">
    <location>
        <begin position="149"/>
        <end position="169"/>
    </location>
</feature>